<feature type="domain" description="Importin N-terminal" evidence="7">
    <location>
        <begin position="83"/>
        <end position="159"/>
    </location>
</feature>
<dbReference type="EMBL" id="JAINUF010000001">
    <property type="protein sequence ID" value="KAJ8379863.1"/>
    <property type="molecule type" value="Genomic_DNA"/>
</dbReference>
<keyword evidence="9" id="KW-1185">Reference proteome</keyword>
<evidence type="ECO:0000259" key="7">
    <source>
        <dbReference type="PROSITE" id="PS50166"/>
    </source>
</evidence>
<evidence type="ECO:0000256" key="6">
    <source>
        <dbReference type="SAM" id="MobiDB-lite"/>
    </source>
</evidence>
<dbReference type="SMART" id="SM00913">
    <property type="entry name" value="IBN_N"/>
    <property type="match status" value="1"/>
</dbReference>
<gene>
    <name evidence="8" type="ORF">SKAU_G00006410</name>
</gene>
<evidence type="ECO:0000256" key="2">
    <source>
        <dbReference type="ARBA" id="ARBA00007991"/>
    </source>
</evidence>
<name>A0A9Q1GAA3_SYNKA</name>
<dbReference type="InterPro" id="IPR016024">
    <property type="entry name" value="ARM-type_fold"/>
</dbReference>
<comment type="caution">
    <text evidence="8">The sequence shown here is derived from an EMBL/GenBank/DDBJ whole genome shotgun (WGS) entry which is preliminary data.</text>
</comment>
<feature type="region of interest" description="Disordered" evidence="6">
    <location>
        <begin position="951"/>
        <end position="986"/>
    </location>
</feature>
<comment type="similarity">
    <text evidence="2">Belongs to the importin beta family.</text>
</comment>
<dbReference type="InterPro" id="IPR001494">
    <property type="entry name" value="Importin-beta_N"/>
</dbReference>
<dbReference type="SUPFAM" id="SSF48371">
    <property type="entry name" value="ARM repeat"/>
    <property type="match status" value="1"/>
</dbReference>
<dbReference type="Pfam" id="PF25758">
    <property type="entry name" value="TPR_IPO11"/>
    <property type="match status" value="1"/>
</dbReference>
<dbReference type="InterPro" id="IPR056840">
    <property type="entry name" value="HEAT_IPO9_central"/>
</dbReference>
<dbReference type="PANTHER" id="PTHR10997:SF9">
    <property type="entry name" value="IMPORTIN-9"/>
    <property type="match status" value="1"/>
</dbReference>
<evidence type="ECO:0000313" key="9">
    <source>
        <dbReference type="Proteomes" id="UP001152622"/>
    </source>
</evidence>
<keyword evidence="4" id="KW-0653">Protein transport</keyword>
<dbReference type="GO" id="GO:0006606">
    <property type="term" value="P:protein import into nucleus"/>
    <property type="evidence" value="ECO:0007669"/>
    <property type="project" value="TreeGrafter"/>
</dbReference>
<dbReference type="Pfam" id="PF03810">
    <property type="entry name" value="IBN_N"/>
    <property type="match status" value="1"/>
</dbReference>
<feature type="region of interest" description="Disordered" evidence="6">
    <location>
        <begin position="1"/>
        <end position="29"/>
    </location>
</feature>
<dbReference type="Proteomes" id="UP001152622">
    <property type="component" value="Chromosome 1"/>
</dbReference>
<dbReference type="GO" id="GO:0005829">
    <property type="term" value="C:cytosol"/>
    <property type="evidence" value="ECO:0007669"/>
    <property type="project" value="TreeGrafter"/>
</dbReference>
<feature type="compositionally biased region" description="Acidic residues" evidence="6">
    <location>
        <begin position="963"/>
        <end position="983"/>
    </location>
</feature>
<protein>
    <recommendedName>
        <fullName evidence="7">Importin N-terminal domain-containing protein</fullName>
    </recommendedName>
</protein>
<accession>A0A9Q1GAA3</accession>
<dbReference type="GO" id="GO:0031267">
    <property type="term" value="F:small GTPase binding"/>
    <property type="evidence" value="ECO:0007669"/>
    <property type="project" value="InterPro"/>
</dbReference>
<sequence length="1062" mass="117048">MATSPHQGRSVIGALPCSQNNPRPTGRTAAVQSSRLQVDMAGVNTSGHGSVSAAGPIQQGLKEALIETLTAILSPVQEVRAAAEEQVKVLEVTEEFGVHLAELTVDPQGPLVIRQLASVLLKQYVETHWSSQSEKFRPPETTDTAKGMIRDVLPRGLREAIGKVRSSVAYAISAMAHWDWPEAWPQLFTLLMDMLVSGDVNAVHGAMRVLTEFTREVADTQMPLVAPVILPEMFRIFTMAEVYGIRTRSRAVEIFTTCANLIVAIESLEKGAAKALIFPVVPQFIEAFIQALRVPDGPSSDSGLKREVLKALTALVKNFPKPMATEVNYTEDVEDPVDSDGEVLGFENLVFSIFEFVHTLLENSKLKSTVKKALPELLYYIILYMQITEDQIKVWTANPQQFVEDEDDDTFSYSVRISAQDLLQAVATEFQNESAAALADAATRHLQEAEQAKSSGSEHWWKVHEACMLSLGSVKTIVMETVKSGGVQFDLHGFLANVVLADLNLTAASPFLLGRALWTASCFTVAMTPDLIQQFLQATVSGLNAAQPPSVRISAVRAICGYCEQLKVSESTLVMRPFLPTVLDGLVQLAAQFSSDVLTLVMETLCVVCTVDPSFTTSAENKICPLTIAIFLKYSNDPVVASLAQNIFKELARIEGCRGPMQMRLIPTLISIMQAPPDKIPAGLCATAVDILSTVVRQTDPPLSQLLLCQAFPAVARCTLRTDDSTIMQNGGECLRAYVSVALEQVVDWRDEQGRGGLWYVLQAISQLLDPRTSEFTAASVGRLVSTLITRAGAELEGQLDQVLRAVLSKMQQVETLSVMQSLLMVFAHLMHSRLEPLLEFLCSLPGPTGRPALEFVMAQWTSHQHLFYGQYEGKVSTVALCKLLQHGLSTNDQRLQSIQVRGEEIFSPEEGIRTRSRSTKNPERWTNIPLLVKIFKLIVNELSSVLEENSTRAAAHGQDSGDMWEEQEEEEEEEEDEEEGEGDGLAGRLLSDLIASNKYDDDYFEEEDEEDPDALKDPIYQIDLQAYLTDYISQFAQQPCYSAFSGHLNEAERRVLQSIGI</sequence>
<proteinExistence type="inferred from homology"/>
<dbReference type="InterPro" id="IPR058669">
    <property type="entry name" value="TPR_IPO7/11-like"/>
</dbReference>
<dbReference type="PROSITE" id="PS50166">
    <property type="entry name" value="IMPORTIN_B_NT"/>
    <property type="match status" value="1"/>
</dbReference>
<dbReference type="AlphaFoldDB" id="A0A9Q1GAA3"/>
<keyword evidence="5" id="KW-0539">Nucleus</keyword>
<dbReference type="PANTHER" id="PTHR10997">
    <property type="entry name" value="IMPORTIN-7, 8, 11"/>
    <property type="match status" value="1"/>
</dbReference>
<evidence type="ECO:0000256" key="1">
    <source>
        <dbReference type="ARBA" id="ARBA00004123"/>
    </source>
</evidence>
<comment type="subcellular location">
    <subcellularLocation>
        <location evidence="1">Nucleus</location>
    </subcellularLocation>
</comment>
<dbReference type="Pfam" id="PF25018">
    <property type="entry name" value="HEAT_IPO9_c"/>
    <property type="match status" value="1"/>
</dbReference>
<dbReference type="FunFam" id="1.25.10.10:FF:000459">
    <property type="entry name" value="ARM repeat superfamily protein"/>
    <property type="match status" value="1"/>
</dbReference>
<keyword evidence="3" id="KW-0813">Transport</keyword>
<evidence type="ECO:0000313" key="8">
    <source>
        <dbReference type="EMBL" id="KAJ8379863.1"/>
    </source>
</evidence>
<evidence type="ECO:0000256" key="3">
    <source>
        <dbReference type="ARBA" id="ARBA00022448"/>
    </source>
</evidence>
<organism evidence="8 9">
    <name type="scientific">Synaphobranchus kaupii</name>
    <name type="common">Kaup's arrowtooth eel</name>
    <dbReference type="NCBI Taxonomy" id="118154"/>
    <lineage>
        <taxon>Eukaryota</taxon>
        <taxon>Metazoa</taxon>
        <taxon>Chordata</taxon>
        <taxon>Craniata</taxon>
        <taxon>Vertebrata</taxon>
        <taxon>Euteleostomi</taxon>
        <taxon>Actinopterygii</taxon>
        <taxon>Neopterygii</taxon>
        <taxon>Teleostei</taxon>
        <taxon>Anguilliformes</taxon>
        <taxon>Synaphobranchidae</taxon>
        <taxon>Synaphobranchus</taxon>
    </lineage>
</organism>
<dbReference type="InterPro" id="IPR011989">
    <property type="entry name" value="ARM-like"/>
</dbReference>
<dbReference type="OrthoDB" id="431626at2759"/>
<dbReference type="GO" id="GO:0005635">
    <property type="term" value="C:nuclear envelope"/>
    <property type="evidence" value="ECO:0007669"/>
    <property type="project" value="TreeGrafter"/>
</dbReference>
<evidence type="ECO:0000256" key="5">
    <source>
        <dbReference type="ARBA" id="ARBA00023242"/>
    </source>
</evidence>
<dbReference type="Gene3D" id="1.25.10.10">
    <property type="entry name" value="Leucine-rich Repeat Variant"/>
    <property type="match status" value="1"/>
</dbReference>
<evidence type="ECO:0000256" key="4">
    <source>
        <dbReference type="ARBA" id="ARBA00022927"/>
    </source>
</evidence>
<reference evidence="8" key="1">
    <citation type="journal article" date="2023" name="Science">
        <title>Genome structures resolve the early diversification of teleost fishes.</title>
        <authorList>
            <person name="Parey E."/>
            <person name="Louis A."/>
            <person name="Montfort J."/>
            <person name="Bouchez O."/>
            <person name="Roques C."/>
            <person name="Iampietro C."/>
            <person name="Lluch J."/>
            <person name="Castinel A."/>
            <person name="Donnadieu C."/>
            <person name="Desvignes T."/>
            <person name="Floi Bucao C."/>
            <person name="Jouanno E."/>
            <person name="Wen M."/>
            <person name="Mejri S."/>
            <person name="Dirks R."/>
            <person name="Jansen H."/>
            <person name="Henkel C."/>
            <person name="Chen W.J."/>
            <person name="Zahm M."/>
            <person name="Cabau C."/>
            <person name="Klopp C."/>
            <person name="Thompson A.W."/>
            <person name="Robinson-Rechavi M."/>
            <person name="Braasch I."/>
            <person name="Lecointre G."/>
            <person name="Bobe J."/>
            <person name="Postlethwait J.H."/>
            <person name="Berthelot C."/>
            <person name="Roest Crollius H."/>
            <person name="Guiguen Y."/>
        </authorList>
    </citation>
    <scope>NUCLEOTIDE SEQUENCE</scope>
    <source>
        <strain evidence="8">WJC10195</strain>
    </source>
</reference>